<evidence type="ECO:0000259" key="8">
    <source>
        <dbReference type="SMART" id="SM00829"/>
    </source>
</evidence>
<dbReference type="GO" id="GO:0008270">
    <property type="term" value="F:zinc ion binding"/>
    <property type="evidence" value="ECO:0007669"/>
    <property type="project" value="InterPro"/>
</dbReference>
<dbReference type="InterPro" id="IPR013149">
    <property type="entry name" value="ADH-like_C"/>
</dbReference>
<evidence type="ECO:0000256" key="2">
    <source>
        <dbReference type="ARBA" id="ARBA00008072"/>
    </source>
</evidence>
<protein>
    <submittedName>
        <fullName evidence="9">Sorbitol dehydrogenase</fullName>
        <ecNumber evidence="9">1.1.1.14</ecNumber>
    </submittedName>
</protein>
<dbReference type="InterPro" id="IPR013154">
    <property type="entry name" value="ADH-like_N"/>
</dbReference>
<evidence type="ECO:0000256" key="1">
    <source>
        <dbReference type="ARBA" id="ARBA00001947"/>
    </source>
</evidence>
<evidence type="ECO:0000256" key="5">
    <source>
        <dbReference type="ARBA" id="ARBA00023002"/>
    </source>
</evidence>
<dbReference type="PANTHER" id="PTHR43161">
    <property type="entry name" value="SORBITOL DEHYDROGENASE"/>
    <property type="match status" value="1"/>
</dbReference>
<dbReference type="EMBL" id="UGQL01000001">
    <property type="protein sequence ID" value="STZ26496.1"/>
    <property type="molecule type" value="Genomic_DNA"/>
</dbReference>
<feature type="domain" description="Enoyl reductase (ER)" evidence="8">
    <location>
        <begin position="11"/>
        <end position="323"/>
    </location>
</feature>
<dbReference type="InterPro" id="IPR020843">
    <property type="entry name" value="ER"/>
</dbReference>
<dbReference type="SUPFAM" id="SSF50129">
    <property type="entry name" value="GroES-like"/>
    <property type="match status" value="1"/>
</dbReference>
<dbReference type="AlphaFoldDB" id="A0A378RHF6"/>
<dbReference type="PANTHER" id="PTHR43161:SF26">
    <property type="entry name" value="GALACTITOL 1-PHOSPHATE 5-DEHYDROGENASE"/>
    <property type="match status" value="1"/>
</dbReference>
<evidence type="ECO:0000256" key="7">
    <source>
        <dbReference type="RuleBase" id="RU361277"/>
    </source>
</evidence>
<dbReference type="Pfam" id="PF00107">
    <property type="entry name" value="ADH_zinc_N"/>
    <property type="match status" value="1"/>
</dbReference>
<keyword evidence="3 7" id="KW-0479">Metal-binding</keyword>
<dbReference type="InterPro" id="IPR011032">
    <property type="entry name" value="GroES-like_sf"/>
</dbReference>
<sequence>MKTMKAARWYAAKDIRVEEVNIPQPKAGQVKIAVQFAGICGSDLHEYNHGPQLIPMDAPYPLNGHQGVTTLGHEFSGIIEEVGEGVTHFKKGDRVVVEPIYKNFDSPFTTAGQYNLGEHLGFIGLAGDGGFANYVVVEDYMVHPMPTSMTFEQGAMVEPAAVAVYAVMQSNIQLGETVFISGAGPIGLLCTQAALAAGASTVIVTDVAEKRLEKAKEIGATHVFNATDADLHQKIKAVTDQLGPHIFLDCAGVQASYTTGFNVVRNGGTVVLVALFGQPVQHDALQQVLREITVKGVIAYRNIFPQTMKLISSGQMPVEKLITNKISLDEIVDRGFEALIKNPSEVKILIDIAK</sequence>
<dbReference type="InterPro" id="IPR036291">
    <property type="entry name" value="NAD(P)-bd_dom_sf"/>
</dbReference>
<name>A0A378RHF6_MYROD</name>
<evidence type="ECO:0000256" key="3">
    <source>
        <dbReference type="ARBA" id="ARBA00022723"/>
    </source>
</evidence>
<dbReference type="EC" id="1.1.1.14" evidence="9"/>
<dbReference type="Pfam" id="PF08240">
    <property type="entry name" value="ADH_N"/>
    <property type="match status" value="1"/>
</dbReference>
<reference evidence="9 10" key="1">
    <citation type="submission" date="2018-06" db="EMBL/GenBank/DDBJ databases">
        <authorList>
            <consortium name="Pathogen Informatics"/>
            <person name="Doyle S."/>
        </authorList>
    </citation>
    <scope>NUCLEOTIDE SEQUENCE [LARGE SCALE GENOMIC DNA]</scope>
    <source>
        <strain evidence="9 10">NCTC11179</strain>
    </source>
</reference>
<organism evidence="9 10">
    <name type="scientific">Myroides odoratus</name>
    <name type="common">Flavobacterium odoratum</name>
    <dbReference type="NCBI Taxonomy" id="256"/>
    <lineage>
        <taxon>Bacteria</taxon>
        <taxon>Pseudomonadati</taxon>
        <taxon>Bacteroidota</taxon>
        <taxon>Flavobacteriia</taxon>
        <taxon>Flavobacteriales</taxon>
        <taxon>Flavobacteriaceae</taxon>
        <taxon>Myroides</taxon>
    </lineage>
</organism>
<dbReference type="Gene3D" id="3.40.50.720">
    <property type="entry name" value="NAD(P)-binding Rossmann-like Domain"/>
    <property type="match status" value="1"/>
</dbReference>
<dbReference type="SMART" id="SM00829">
    <property type="entry name" value="PKS_ER"/>
    <property type="match status" value="1"/>
</dbReference>
<gene>
    <name evidence="9" type="primary">gutB</name>
    <name evidence="9" type="ORF">NCTC11179_00010</name>
</gene>
<evidence type="ECO:0000256" key="6">
    <source>
        <dbReference type="ARBA" id="ARBA00023027"/>
    </source>
</evidence>
<keyword evidence="10" id="KW-1185">Reference proteome</keyword>
<accession>A0A378RHF6</accession>
<dbReference type="GO" id="GO:0003939">
    <property type="term" value="F:L-iditol 2-dehydrogenase (NAD+) activity"/>
    <property type="evidence" value="ECO:0007669"/>
    <property type="project" value="UniProtKB-EC"/>
</dbReference>
<dbReference type="Gene3D" id="3.90.180.10">
    <property type="entry name" value="Medium-chain alcohol dehydrogenases, catalytic domain"/>
    <property type="match status" value="1"/>
</dbReference>
<keyword evidence="5 9" id="KW-0560">Oxidoreductase</keyword>
<keyword evidence="6" id="KW-0520">NAD</keyword>
<evidence type="ECO:0000313" key="10">
    <source>
        <dbReference type="Proteomes" id="UP000255024"/>
    </source>
</evidence>
<dbReference type="CDD" id="cd08233">
    <property type="entry name" value="butanediol_DH_like"/>
    <property type="match status" value="1"/>
</dbReference>
<dbReference type="FunFam" id="3.40.50.720:FF:000068">
    <property type="entry name" value="Sorbitol dehydrogenase"/>
    <property type="match status" value="1"/>
</dbReference>
<evidence type="ECO:0000313" key="9">
    <source>
        <dbReference type="EMBL" id="STZ26496.1"/>
    </source>
</evidence>
<dbReference type="RefSeq" id="WP_115089638.1">
    <property type="nucleotide sequence ID" value="NZ_CP068107.1"/>
</dbReference>
<dbReference type="InterPro" id="IPR002328">
    <property type="entry name" value="ADH_Zn_CS"/>
</dbReference>
<dbReference type="PROSITE" id="PS00059">
    <property type="entry name" value="ADH_ZINC"/>
    <property type="match status" value="1"/>
</dbReference>
<keyword evidence="4 7" id="KW-0862">Zinc</keyword>
<proteinExistence type="inferred from homology"/>
<comment type="similarity">
    <text evidence="2 7">Belongs to the zinc-containing alcohol dehydrogenase family.</text>
</comment>
<dbReference type="SUPFAM" id="SSF51735">
    <property type="entry name" value="NAD(P)-binding Rossmann-fold domains"/>
    <property type="match status" value="1"/>
</dbReference>
<comment type="cofactor">
    <cofactor evidence="1 7">
        <name>Zn(2+)</name>
        <dbReference type="ChEBI" id="CHEBI:29105"/>
    </cofactor>
</comment>
<evidence type="ECO:0000256" key="4">
    <source>
        <dbReference type="ARBA" id="ARBA00022833"/>
    </source>
</evidence>
<dbReference type="Proteomes" id="UP000255024">
    <property type="component" value="Unassembled WGS sequence"/>
</dbReference>